<evidence type="ECO:0000313" key="2">
    <source>
        <dbReference type="Proteomes" id="UP000299102"/>
    </source>
</evidence>
<organism evidence="1 2">
    <name type="scientific">Eumeta variegata</name>
    <name type="common">Bagworm moth</name>
    <name type="synonym">Eumeta japonica</name>
    <dbReference type="NCBI Taxonomy" id="151549"/>
    <lineage>
        <taxon>Eukaryota</taxon>
        <taxon>Metazoa</taxon>
        <taxon>Ecdysozoa</taxon>
        <taxon>Arthropoda</taxon>
        <taxon>Hexapoda</taxon>
        <taxon>Insecta</taxon>
        <taxon>Pterygota</taxon>
        <taxon>Neoptera</taxon>
        <taxon>Endopterygota</taxon>
        <taxon>Lepidoptera</taxon>
        <taxon>Glossata</taxon>
        <taxon>Ditrysia</taxon>
        <taxon>Tineoidea</taxon>
        <taxon>Psychidae</taxon>
        <taxon>Oiketicinae</taxon>
        <taxon>Eumeta</taxon>
    </lineage>
</organism>
<gene>
    <name evidence="1" type="ORF">EVAR_51013_1</name>
</gene>
<reference evidence="1 2" key="1">
    <citation type="journal article" date="2019" name="Commun. Biol.">
        <title>The bagworm genome reveals a unique fibroin gene that provides high tensile strength.</title>
        <authorList>
            <person name="Kono N."/>
            <person name="Nakamura H."/>
            <person name="Ohtoshi R."/>
            <person name="Tomita M."/>
            <person name="Numata K."/>
            <person name="Arakawa K."/>
        </authorList>
    </citation>
    <scope>NUCLEOTIDE SEQUENCE [LARGE SCALE GENOMIC DNA]</scope>
</reference>
<comment type="caution">
    <text evidence="1">The sequence shown here is derived from an EMBL/GenBank/DDBJ whole genome shotgun (WGS) entry which is preliminary data.</text>
</comment>
<evidence type="ECO:0000313" key="1">
    <source>
        <dbReference type="EMBL" id="GBP70714.1"/>
    </source>
</evidence>
<dbReference type="EMBL" id="BGZK01001084">
    <property type="protein sequence ID" value="GBP70714.1"/>
    <property type="molecule type" value="Genomic_DNA"/>
</dbReference>
<keyword evidence="2" id="KW-1185">Reference proteome</keyword>
<dbReference type="Proteomes" id="UP000299102">
    <property type="component" value="Unassembled WGS sequence"/>
</dbReference>
<accession>A0A4C1Y747</accession>
<name>A0A4C1Y747_EUMVA</name>
<sequence>MGVRKWDIDRGSVRSLQLVKRLSILFRGTRCNSITVIECESKFIRRRIELRVVRTALADRMLGIVTYSSYESVRPPNSYMASVEDSKAKCLIL</sequence>
<proteinExistence type="predicted"/>
<protein>
    <submittedName>
        <fullName evidence="1">Uncharacterized protein</fullName>
    </submittedName>
</protein>
<dbReference type="AlphaFoldDB" id="A0A4C1Y747"/>